<dbReference type="GO" id="GO:0009279">
    <property type="term" value="C:cell outer membrane"/>
    <property type="evidence" value="ECO:0007669"/>
    <property type="project" value="UniProtKB-SubCell"/>
</dbReference>
<evidence type="ECO:0000256" key="7">
    <source>
        <dbReference type="SAM" id="MobiDB-lite"/>
    </source>
</evidence>
<keyword evidence="4" id="KW-0812">Transmembrane</keyword>
<evidence type="ECO:0000313" key="10">
    <source>
        <dbReference type="EMBL" id="QGM96264.1"/>
    </source>
</evidence>
<keyword evidence="2" id="KW-0813">Transport</keyword>
<dbReference type="InterPro" id="IPR011662">
    <property type="entry name" value="Secretin/TonB_short_N"/>
</dbReference>
<dbReference type="Pfam" id="PF07660">
    <property type="entry name" value="STN"/>
    <property type="match status" value="1"/>
</dbReference>
<dbReference type="GO" id="GO:0015344">
    <property type="term" value="F:siderophore uptake transmembrane transporter activity"/>
    <property type="evidence" value="ECO:0007669"/>
    <property type="project" value="TreeGrafter"/>
</dbReference>
<dbReference type="Gene3D" id="2.40.170.20">
    <property type="entry name" value="TonB-dependent receptor, beta-barrel domain"/>
    <property type="match status" value="1"/>
</dbReference>
<evidence type="ECO:0000256" key="3">
    <source>
        <dbReference type="ARBA" id="ARBA00022452"/>
    </source>
</evidence>
<evidence type="ECO:0000256" key="2">
    <source>
        <dbReference type="ARBA" id="ARBA00022448"/>
    </source>
</evidence>
<feature type="region of interest" description="Disordered" evidence="7">
    <location>
        <begin position="146"/>
        <end position="168"/>
    </location>
</feature>
<keyword evidence="10" id="KW-0675">Receptor</keyword>
<feature type="chain" id="PRO_5025435349" evidence="8">
    <location>
        <begin position="33"/>
        <end position="897"/>
    </location>
</feature>
<accession>A0A6B8LXT6</accession>
<name>A0A6B8LXT6_9HYPH</name>
<evidence type="ECO:0000256" key="4">
    <source>
        <dbReference type="ARBA" id="ARBA00022692"/>
    </source>
</evidence>
<evidence type="ECO:0000256" key="8">
    <source>
        <dbReference type="SAM" id="SignalP"/>
    </source>
</evidence>
<comment type="subcellular location">
    <subcellularLocation>
        <location evidence="1">Cell outer membrane</location>
        <topology evidence="1">Multi-pass membrane protein</topology>
    </subcellularLocation>
</comment>
<evidence type="ECO:0000313" key="11">
    <source>
        <dbReference type="Proteomes" id="UP000422569"/>
    </source>
</evidence>
<feature type="domain" description="Secretin/TonB short N-terminal" evidence="9">
    <location>
        <begin position="67"/>
        <end position="119"/>
    </location>
</feature>
<dbReference type="Gene3D" id="3.55.50.30">
    <property type="match status" value="1"/>
</dbReference>
<keyword evidence="11" id="KW-1185">Reference proteome</keyword>
<dbReference type="GO" id="GO:0044718">
    <property type="term" value="P:siderophore transmembrane transport"/>
    <property type="evidence" value="ECO:0007669"/>
    <property type="project" value="TreeGrafter"/>
</dbReference>
<keyword evidence="8" id="KW-0732">Signal</keyword>
<dbReference type="EMBL" id="CP044331">
    <property type="protein sequence ID" value="QGM96264.1"/>
    <property type="molecule type" value="Genomic_DNA"/>
</dbReference>
<dbReference type="PANTHER" id="PTHR30069">
    <property type="entry name" value="TONB-DEPENDENT OUTER MEMBRANE RECEPTOR"/>
    <property type="match status" value="1"/>
</dbReference>
<dbReference type="Gene3D" id="2.170.130.10">
    <property type="entry name" value="TonB-dependent receptor, plug domain"/>
    <property type="match status" value="1"/>
</dbReference>
<reference evidence="10 11" key="1">
    <citation type="submission" date="2019-09" db="EMBL/GenBank/DDBJ databases">
        <title>Isolation and complete genome sequencing of Methylocystis species.</title>
        <authorList>
            <person name="Rumah B.L."/>
            <person name="Stead C.E."/>
            <person name="Stevens B.C."/>
            <person name="Minton N.P."/>
            <person name="Grosse-Honebrink A."/>
            <person name="Zhang Y."/>
        </authorList>
    </citation>
    <scope>NUCLEOTIDE SEQUENCE [LARGE SCALE GENOMIC DNA]</scope>
    <source>
        <strain evidence="10 11">BRCS2</strain>
    </source>
</reference>
<dbReference type="AlphaFoldDB" id="A0A6B8LXT6"/>
<protein>
    <submittedName>
        <fullName evidence="10">TonB-dependent receptor plug domain-containing protein</fullName>
    </submittedName>
</protein>
<dbReference type="InterPro" id="IPR037066">
    <property type="entry name" value="Plug_dom_sf"/>
</dbReference>
<dbReference type="Pfam" id="PF07715">
    <property type="entry name" value="Plug"/>
    <property type="match status" value="1"/>
</dbReference>
<evidence type="ECO:0000259" key="9">
    <source>
        <dbReference type="SMART" id="SM00965"/>
    </source>
</evidence>
<dbReference type="InterPro" id="IPR012910">
    <property type="entry name" value="Plug_dom"/>
</dbReference>
<dbReference type="SMART" id="SM00965">
    <property type="entry name" value="STN"/>
    <property type="match status" value="1"/>
</dbReference>
<dbReference type="RefSeq" id="WP_154419623.1">
    <property type="nucleotide sequence ID" value="NZ_CP044331.1"/>
</dbReference>
<keyword evidence="6" id="KW-0998">Cell outer membrane</keyword>
<dbReference type="SUPFAM" id="SSF56935">
    <property type="entry name" value="Porins"/>
    <property type="match status" value="1"/>
</dbReference>
<evidence type="ECO:0000256" key="1">
    <source>
        <dbReference type="ARBA" id="ARBA00004571"/>
    </source>
</evidence>
<dbReference type="InterPro" id="IPR036942">
    <property type="entry name" value="Beta-barrel_TonB_sf"/>
</dbReference>
<evidence type="ECO:0000256" key="6">
    <source>
        <dbReference type="ARBA" id="ARBA00023237"/>
    </source>
</evidence>
<sequence>MAGTKKLIVGRGKPAATATAVALFIAGSSALAIDSSPARAHVSAQAYDIPAGSVADALNTLADESGAQLLYDAALTRHLKTGGVAGKRTLDAALHELLAGTGLTYKIDPGSRSVSIILAQANTGTRNDASGARALPPIEISAARRTHAATPHPRVTTPAPVAEQAPPNWNISQPAGVATTIDNPVSERATTNDTASLLRDVPGAFVYSAGGVSSLPVLDGLADDRLHVTVAGMPILSACANHMNPPLSYIDPSHVGKIKVYSGVVPVSSGGDSIGGTIQVDPPAPAFASIGQQILTKGEVGAFYRSNGDAYGGNLSATAATENFSVRYDGSYSRSEDYYAGGDFKHSGPAFAWTSNTIPFTRFGSLTPWLSGSQVGSTAYQAQNHDVSIALRHENHLFEFNLGFQHIPYQWYPNQRMDMTENRSIHGNIRYTGQYDWGLLEGQVYHQTVRHIMDFGEDKQYYYGSFRTILAPGMPMDTKAQNTGAKLTATIPLLDRHMVRVGGEYQQYRYNEWWPPSPAILPPGWAVGGMAPDTFININNGQRDRFDVFGELESRWNAQWLTQLGVRSDTVVMNAGPVHGYNSYYDTPLYPVTNFNNSDRGRTDQNWNVTAQAIYTPGVTQTYSVGYSMKSRSPNLFERYTWSNSLMAMEMIGWFGDGNFYIGNLALKPEAAHTISATADWHDAMGEKGLKFTPYFTYVSNYIDVQRCPSWVCGTSLMYNPYNTFGFTALQFVNQNARIFGADLSGHVSLVKDTPLGNFTAKGIVSYVNGQNTITGGNLYQMMPVNMKLSLEQKMGGWTNSVEAQFVGAKKNIEQVRNEVKTSAYALFNLRSSYEWKNVRVDVGIENLLNTLYYLPLGGAYLGQAATMSGPLPVAPAWGIAVPGMGRNFYVATNVKF</sequence>
<feature type="signal peptide" evidence="8">
    <location>
        <begin position="1"/>
        <end position="32"/>
    </location>
</feature>
<gene>
    <name evidence="10" type="ORF">F7D14_01375</name>
</gene>
<keyword evidence="5" id="KW-0472">Membrane</keyword>
<dbReference type="PANTHER" id="PTHR30069:SF49">
    <property type="entry name" value="OUTER MEMBRANE PROTEIN C"/>
    <property type="match status" value="1"/>
</dbReference>
<keyword evidence="3" id="KW-1134">Transmembrane beta strand</keyword>
<dbReference type="Proteomes" id="UP000422569">
    <property type="component" value="Chromosome"/>
</dbReference>
<dbReference type="KEGG" id="mpar:F7D14_01375"/>
<evidence type="ECO:0000256" key="5">
    <source>
        <dbReference type="ARBA" id="ARBA00023136"/>
    </source>
</evidence>
<organism evidence="10 11">
    <name type="scientific">Methylocystis parvus</name>
    <dbReference type="NCBI Taxonomy" id="134"/>
    <lineage>
        <taxon>Bacteria</taxon>
        <taxon>Pseudomonadati</taxon>
        <taxon>Pseudomonadota</taxon>
        <taxon>Alphaproteobacteria</taxon>
        <taxon>Hyphomicrobiales</taxon>
        <taxon>Methylocystaceae</taxon>
        <taxon>Methylocystis</taxon>
    </lineage>
</organism>
<dbReference type="InterPro" id="IPR039426">
    <property type="entry name" value="TonB-dep_rcpt-like"/>
</dbReference>
<proteinExistence type="predicted"/>